<name>A0A3E5E9S6_9BACT</name>
<gene>
    <name evidence="2" type="ORF">DWY11_04195</name>
</gene>
<dbReference type="EMBL" id="QRVA01000006">
    <property type="protein sequence ID" value="RGS17989.1"/>
    <property type="molecule type" value="Genomic_DNA"/>
</dbReference>
<organism evidence="2 3">
    <name type="scientific">Segatella copri</name>
    <dbReference type="NCBI Taxonomy" id="165179"/>
    <lineage>
        <taxon>Bacteria</taxon>
        <taxon>Pseudomonadati</taxon>
        <taxon>Bacteroidota</taxon>
        <taxon>Bacteroidia</taxon>
        <taxon>Bacteroidales</taxon>
        <taxon>Prevotellaceae</taxon>
        <taxon>Segatella</taxon>
    </lineage>
</organism>
<feature type="region of interest" description="Disordered" evidence="1">
    <location>
        <begin position="78"/>
        <end position="101"/>
    </location>
</feature>
<proteinExistence type="predicted"/>
<protein>
    <submittedName>
        <fullName evidence="2">Uncharacterized protein</fullName>
    </submittedName>
</protein>
<dbReference type="RefSeq" id="WP_117586307.1">
    <property type="nucleotide sequence ID" value="NZ_QRVA01000006.1"/>
</dbReference>
<comment type="caution">
    <text evidence="2">The sequence shown here is derived from an EMBL/GenBank/DDBJ whole genome shotgun (WGS) entry which is preliminary data.</text>
</comment>
<evidence type="ECO:0000313" key="2">
    <source>
        <dbReference type="EMBL" id="RGS17989.1"/>
    </source>
</evidence>
<evidence type="ECO:0000256" key="1">
    <source>
        <dbReference type="SAM" id="MobiDB-lite"/>
    </source>
</evidence>
<reference evidence="2 3" key="1">
    <citation type="submission" date="2018-08" db="EMBL/GenBank/DDBJ databases">
        <title>A genome reference for cultivated species of the human gut microbiota.</title>
        <authorList>
            <person name="Zou Y."/>
            <person name="Xue W."/>
            <person name="Luo G."/>
        </authorList>
    </citation>
    <scope>NUCLEOTIDE SEQUENCE [LARGE SCALE GENOMIC DNA]</scope>
    <source>
        <strain evidence="2 3">AF24-12</strain>
    </source>
</reference>
<sequence>MIKTYRYNELCNNVSLTISGAGGNSMRYNFTHGNTYMRKCPELTLRNKYAQDLLDNHELVRSGKVTCIRTTLEESDIVQEEEPVNEPAKNTTKKSQKEEVTGIRTSEEIINYINNRFGKDCRTLETAMKHADKAGIIFPDYGKE</sequence>
<dbReference type="AlphaFoldDB" id="A0A3E5E9S6"/>
<evidence type="ECO:0000313" key="3">
    <source>
        <dbReference type="Proteomes" id="UP000283872"/>
    </source>
</evidence>
<accession>A0A3E5E9S6</accession>
<dbReference type="Proteomes" id="UP000283872">
    <property type="component" value="Unassembled WGS sequence"/>
</dbReference>